<organism evidence="7 8">
    <name type="scientific">Algoriphagus alkaliphilus</name>
    <dbReference type="NCBI Taxonomy" id="279824"/>
    <lineage>
        <taxon>Bacteria</taxon>
        <taxon>Pseudomonadati</taxon>
        <taxon>Bacteroidota</taxon>
        <taxon>Cytophagia</taxon>
        <taxon>Cytophagales</taxon>
        <taxon>Cyclobacteriaceae</taxon>
        <taxon>Algoriphagus</taxon>
    </lineage>
</organism>
<feature type="transmembrane region" description="Helical" evidence="6">
    <location>
        <begin position="6"/>
        <end position="24"/>
    </location>
</feature>
<dbReference type="STRING" id="279824.SAMN03080617_02816"/>
<dbReference type="InterPro" id="IPR001734">
    <property type="entry name" value="Na/solute_symporter"/>
</dbReference>
<evidence type="ECO:0000256" key="6">
    <source>
        <dbReference type="SAM" id="Phobius"/>
    </source>
</evidence>
<evidence type="ECO:0000256" key="1">
    <source>
        <dbReference type="ARBA" id="ARBA00004141"/>
    </source>
</evidence>
<reference evidence="8" key="1">
    <citation type="submission" date="2016-10" db="EMBL/GenBank/DDBJ databases">
        <authorList>
            <person name="Varghese N."/>
            <person name="Submissions S."/>
        </authorList>
    </citation>
    <scope>NUCLEOTIDE SEQUENCE [LARGE SCALE GENOMIC DNA]</scope>
    <source>
        <strain evidence="8">DSM 22703</strain>
    </source>
</reference>
<evidence type="ECO:0000256" key="4">
    <source>
        <dbReference type="ARBA" id="ARBA00022989"/>
    </source>
</evidence>
<comment type="similarity">
    <text evidence="2">Belongs to the sodium:solute symporter (SSF) (TC 2.A.21) family.</text>
</comment>
<sequence>MHLIDMGIFIAYMLAMLGVGYYFMKKNSSQEDYYVGGRSIGSWHIGLSVVATDVGGGFSIGLGDQNGQWCCRTTCRSGQSCS</sequence>
<dbReference type="GO" id="GO:0022857">
    <property type="term" value="F:transmembrane transporter activity"/>
    <property type="evidence" value="ECO:0007669"/>
    <property type="project" value="InterPro"/>
</dbReference>
<accession>A0A1G5YTS5</accession>
<dbReference type="EMBL" id="FMXE01000020">
    <property type="protein sequence ID" value="SDA85733.1"/>
    <property type="molecule type" value="Genomic_DNA"/>
</dbReference>
<keyword evidence="5 6" id="KW-0472">Membrane</keyword>
<dbReference type="PROSITE" id="PS50283">
    <property type="entry name" value="NA_SOLUT_SYMP_3"/>
    <property type="match status" value="1"/>
</dbReference>
<dbReference type="Gene3D" id="1.20.1730.10">
    <property type="entry name" value="Sodium/glucose cotransporter"/>
    <property type="match status" value="1"/>
</dbReference>
<evidence type="ECO:0000256" key="5">
    <source>
        <dbReference type="ARBA" id="ARBA00023136"/>
    </source>
</evidence>
<evidence type="ECO:0000313" key="7">
    <source>
        <dbReference type="EMBL" id="SDA85733.1"/>
    </source>
</evidence>
<gene>
    <name evidence="7" type="ORF">SAMN03080617_02816</name>
</gene>
<proteinExistence type="inferred from homology"/>
<keyword evidence="3 6" id="KW-0812">Transmembrane</keyword>
<keyword evidence="8" id="KW-1185">Reference proteome</keyword>
<keyword evidence="4 6" id="KW-1133">Transmembrane helix</keyword>
<comment type="subcellular location">
    <subcellularLocation>
        <location evidence="1">Membrane</location>
        <topology evidence="1">Multi-pass membrane protein</topology>
    </subcellularLocation>
</comment>
<evidence type="ECO:0000256" key="2">
    <source>
        <dbReference type="ARBA" id="ARBA00006434"/>
    </source>
</evidence>
<name>A0A1G5YTS5_9BACT</name>
<evidence type="ECO:0000313" key="8">
    <source>
        <dbReference type="Proteomes" id="UP000198756"/>
    </source>
</evidence>
<protein>
    <submittedName>
        <fullName evidence="7">Sodium:solute symporter family</fullName>
    </submittedName>
</protein>
<dbReference type="InterPro" id="IPR038377">
    <property type="entry name" value="Na/Glc_symporter_sf"/>
</dbReference>
<dbReference type="GO" id="GO:0016020">
    <property type="term" value="C:membrane"/>
    <property type="evidence" value="ECO:0007669"/>
    <property type="project" value="UniProtKB-SubCell"/>
</dbReference>
<dbReference type="Proteomes" id="UP000198756">
    <property type="component" value="Unassembled WGS sequence"/>
</dbReference>
<evidence type="ECO:0000256" key="3">
    <source>
        <dbReference type="ARBA" id="ARBA00022692"/>
    </source>
</evidence>
<dbReference type="AlphaFoldDB" id="A0A1G5YTS5"/>